<evidence type="ECO:0000313" key="3">
    <source>
        <dbReference type="EMBL" id="KAI5622637.1"/>
    </source>
</evidence>
<dbReference type="InterPro" id="IPR050782">
    <property type="entry name" value="PP1_regulatory_subunit_3"/>
</dbReference>
<dbReference type="PROSITE" id="PS51159">
    <property type="entry name" value="CBM21"/>
    <property type="match status" value="2"/>
</dbReference>
<accession>A0AAD5AUR0</accession>
<evidence type="ECO:0000256" key="1">
    <source>
        <dbReference type="SAM" id="MobiDB-lite"/>
    </source>
</evidence>
<sequence length="633" mass="70947">MPVNLTMHMYLNHHPRVEQLLSTLKSQRALSKPSVYDSLRSRAARSPQIPPSPVSVLKCTSPCGTLKKKKRVVFADDKGLSLTAIRIFNTDPPAFNVEEPVKEPPFVQSRKRLRLGFAQPSADLPSFHEKMKKSLVCLESCSLMYGTLFGKVRVCNVNSEKAVNIRITYDSWRSHQEIPCTLIQQDTENSETELFFFNVPVSSSPSVQDRLEFCVTFRPGSSNMLLWDNNGGQNYQILVEDVNSEEASSSEKIPLKPQNFQSPKSLPTRNGPALYKSKSFSSFMYPMDMMKTLGRSHSAMGNVPEGVTACRVTPIILWHSESFCQIKQSSVRRLVYSSFCIGLTGVMPVDLAMHMCLNRHPPVGQLLGMSTHRSHRALVRTNTCDSSRSKASRSPQFSSSPVSALNCTSSCGILKKKKRVVFADAKGLELTAVRIFNSDPQISDVEERSPTSGKTESPAQSRKLCLRLGFPQPNSDLPSFLESLEKSQVRLESCSLGSGSLFGKVRVCNISPEKAVHIRITYDSWRSHQDIQCSPVQQNESSETELFVFNIPLLSCPNVQDRLEFCVTFRPGSSNMLLWDSNNGRNYRILVEDSNSEQVHLLEKKPLKPKNSQIPQSLLHRNVPVLQRMRSLS</sequence>
<dbReference type="GO" id="GO:0000164">
    <property type="term" value="C:protein phosphatase type 1 complex"/>
    <property type="evidence" value="ECO:0007669"/>
    <property type="project" value="TreeGrafter"/>
</dbReference>
<dbReference type="EMBL" id="MU551616">
    <property type="protein sequence ID" value="KAI5622637.1"/>
    <property type="molecule type" value="Genomic_DNA"/>
</dbReference>
<dbReference type="AlphaFoldDB" id="A0AAD5AUR0"/>
<evidence type="ECO:0000313" key="4">
    <source>
        <dbReference type="Proteomes" id="UP001205998"/>
    </source>
</evidence>
<dbReference type="PANTHER" id="PTHR12307">
    <property type="entry name" value="PROTEIN PHOSPHATASE 1 REGULATORY SUBUNIT"/>
    <property type="match status" value="1"/>
</dbReference>
<feature type="domain" description="CBM21" evidence="2">
    <location>
        <begin position="481"/>
        <end position="590"/>
    </location>
</feature>
<dbReference type="InterPro" id="IPR038175">
    <property type="entry name" value="CBM21_dom_sf"/>
</dbReference>
<dbReference type="Proteomes" id="UP001205998">
    <property type="component" value="Unassembled WGS sequence"/>
</dbReference>
<dbReference type="PANTHER" id="PTHR12307:SF15">
    <property type="entry name" value="PROTEIN PHOSPHATASE 1 REGULATORY SUBUNIT 3C"/>
    <property type="match status" value="1"/>
</dbReference>
<reference evidence="3" key="1">
    <citation type="submission" date="2018-07" db="EMBL/GenBank/DDBJ databases">
        <title>Comparative genomics of catfishes provides insights into carnivory and benthic adaptation.</title>
        <authorList>
            <person name="Zhang Y."/>
            <person name="Wang D."/>
            <person name="Peng Z."/>
            <person name="Zheng S."/>
            <person name="Shao F."/>
            <person name="Tao W."/>
        </authorList>
    </citation>
    <scope>NUCLEOTIDE SEQUENCE</scope>
    <source>
        <strain evidence="3">Chongqing</strain>
    </source>
</reference>
<organism evidence="3 4">
    <name type="scientific">Silurus asotus</name>
    <name type="common">Amur catfish</name>
    <name type="synonym">Parasilurus asotus</name>
    <dbReference type="NCBI Taxonomy" id="30991"/>
    <lineage>
        <taxon>Eukaryota</taxon>
        <taxon>Metazoa</taxon>
        <taxon>Chordata</taxon>
        <taxon>Craniata</taxon>
        <taxon>Vertebrata</taxon>
        <taxon>Euteleostomi</taxon>
        <taxon>Actinopterygii</taxon>
        <taxon>Neopterygii</taxon>
        <taxon>Teleostei</taxon>
        <taxon>Ostariophysi</taxon>
        <taxon>Siluriformes</taxon>
        <taxon>Siluridae</taxon>
        <taxon>Silurus</taxon>
    </lineage>
</organism>
<dbReference type="Pfam" id="PF03370">
    <property type="entry name" value="CBM_21"/>
    <property type="match status" value="2"/>
</dbReference>
<dbReference type="Gene3D" id="2.60.40.2440">
    <property type="entry name" value="Carbohydrate binding type-21 domain"/>
    <property type="match status" value="2"/>
</dbReference>
<keyword evidence="4" id="KW-1185">Reference proteome</keyword>
<dbReference type="GO" id="GO:0008157">
    <property type="term" value="F:protein phosphatase 1 binding"/>
    <property type="evidence" value="ECO:0007669"/>
    <property type="project" value="TreeGrafter"/>
</dbReference>
<evidence type="ECO:0000259" key="2">
    <source>
        <dbReference type="PROSITE" id="PS51159"/>
    </source>
</evidence>
<name>A0AAD5AUR0_SILAS</name>
<feature type="domain" description="CBM21" evidence="2">
    <location>
        <begin position="128"/>
        <end position="238"/>
    </location>
</feature>
<dbReference type="GO" id="GO:0005979">
    <property type="term" value="P:regulation of glycogen biosynthetic process"/>
    <property type="evidence" value="ECO:0007669"/>
    <property type="project" value="TreeGrafter"/>
</dbReference>
<dbReference type="InterPro" id="IPR005036">
    <property type="entry name" value="CBM21_dom"/>
</dbReference>
<feature type="region of interest" description="Disordered" evidence="1">
    <location>
        <begin position="248"/>
        <end position="270"/>
    </location>
</feature>
<feature type="compositionally biased region" description="Polar residues" evidence="1">
    <location>
        <begin position="258"/>
        <end position="268"/>
    </location>
</feature>
<dbReference type="GO" id="GO:2001069">
    <property type="term" value="F:glycogen binding"/>
    <property type="evidence" value="ECO:0007669"/>
    <property type="project" value="TreeGrafter"/>
</dbReference>
<gene>
    <name evidence="3" type="ORF">C0J50_17858</name>
</gene>
<proteinExistence type="predicted"/>
<protein>
    <submittedName>
        <fullName evidence="3">Protein phosphatase 1 regulatory subunit 3C-B</fullName>
    </submittedName>
</protein>
<comment type="caution">
    <text evidence="3">The sequence shown here is derived from an EMBL/GenBank/DDBJ whole genome shotgun (WGS) entry which is preliminary data.</text>
</comment>